<dbReference type="PRINTS" id="PR00463">
    <property type="entry name" value="EP450I"/>
</dbReference>
<gene>
    <name evidence="7" type="ORF">K470DRAFT_259016</name>
</gene>
<protein>
    <submittedName>
        <fullName evidence="7">Cytochrome P450 family protein</fullName>
    </submittedName>
</protein>
<evidence type="ECO:0000256" key="1">
    <source>
        <dbReference type="ARBA" id="ARBA00001971"/>
    </source>
</evidence>
<dbReference type="CDD" id="cd11060">
    <property type="entry name" value="CYP57A1-like"/>
    <property type="match status" value="1"/>
</dbReference>
<dbReference type="EMBL" id="MU005995">
    <property type="protein sequence ID" value="KAF2859255.1"/>
    <property type="molecule type" value="Genomic_DNA"/>
</dbReference>
<dbReference type="PANTHER" id="PTHR24305:SF232">
    <property type="entry name" value="P450, PUTATIVE (EUROFUNG)-RELATED"/>
    <property type="match status" value="1"/>
</dbReference>
<dbReference type="GO" id="GO:0005506">
    <property type="term" value="F:iron ion binding"/>
    <property type="evidence" value="ECO:0007669"/>
    <property type="project" value="InterPro"/>
</dbReference>
<evidence type="ECO:0000256" key="3">
    <source>
        <dbReference type="ARBA" id="ARBA00022723"/>
    </source>
</evidence>
<comment type="cofactor">
    <cofactor evidence="1 5">
        <name>heme</name>
        <dbReference type="ChEBI" id="CHEBI:30413"/>
    </cofactor>
</comment>
<dbReference type="GO" id="GO:0020037">
    <property type="term" value="F:heme binding"/>
    <property type="evidence" value="ECO:0007669"/>
    <property type="project" value="InterPro"/>
</dbReference>
<dbReference type="Pfam" id="PF00067">
    <property type="entry name" value="p450"/>
    <property type="match status" value="1"/>
</dbReference>
<evidence type="ECO:0000256" key="6">
    <source>
        <dbReference type="RuleBase" id="RU000461"/>
    </source>
</evidence>
<name>A0A6A7BX13_9PEZI</name>
<dbReference type="Proteomes" id="UP000799421">
    <property type="component" value="Unassembled WGS sequence"/>
</dbReference>
<evidence type="ECO:0000313" key="7">
    <source>
        <dbReference type="EMBL" id="KAF2859255.1"/>
    </source>
</evidence>
<organism evidence="7 8">
    <name type="scientific">Piedraia hortae CBS 480.64</name>
    <dbReference type="NCBI Taxonomy" id="1314780"/>
    <lineage>
        <taxon>Eukaryota</taxon>
        <taxon>Fungi</taxon>
        <taxon>Dikarya</taxon>
        <taxon>Ascomycota</taxon>
        <taxon>Pezizomycotina</taxon>
        <taxon>Dothideomycetes</taxon>
        <taxon>Dothideomycetidae</taxon>
        <taxon>Capnodiales</taxon>
        <taxon>Piedraiaceae</taxon>
        <taxon>Piedraia</taxon>
    </lineage>
</organism>
<dbReference type="InterPro" id="IPR002401">
    <property type="entry name" value="Cyt_P450_E_grp-I"/>
</dbReference>
<evidence type="ECO:0000313" key="8">
    <source>
        <dbReference type="Proteomes" id="UP000799421"/>
    </source>
</evidence>
<dbReference type="SUPFAM" id="SSF48264">
    <property type="entry name" value="Cytochrome P450"/>
    <property type="match status" value="1"/>
</dbReference>
<dbReference type="PANTHER" id="PTHR24305">
    <property type="entry name" value="CYTOCHROME P450"/>
    <property type="match status" value="1"/>
</dbReference>
<dbReference type="AlphaFoldDB" id="A0A6A7BX13"/>
<keyword evidence="4 5" id="KW-0408">Iron</keyword>
<dbReference type="PRINTS" id="PR00385">
    <property type="entry name" value="P450"/>
</dbReference>
<feature type="binding site" description="axial binding residue" evidence="5">
    <location>
        <position position="426"/>
    </location>
    <ligand>
        <name>heme</name>
        <dbReference type="ChEBI" id="CHEBI:30413"/>
    </ligand>
    <ligandPart>
        <name>Fe</name>
        <dbReference type="ChEBI" id="CHEBI:18248"/>
    </ligandPart>
</feature>
<proteinExistence type="inferred from homology"/>
<dbReference type="GO" id="GO:0004497">
    <property type="term" value="F:monooxygenase activity"/>
    <property type="evidence" value="ECO:0007669"/>
    <property type="project" value="UniProtKB-KW"/>
</dbReference>
<evidence type="ECO:0000256" key="2">
    <source>
        <dbReference type="ARBA" id="ARBA00010617"/>
    </source>
</evidence>
<keyword evidence="6" id="KW-0560">Oxidoreductase</keyword>
<dbReference type="InterPro" id="IPR001128">
    <property type="entry name" value="Cyt_P450"/>
</dbReference>
<dbReference type="PROSITE" id="PS00086">
    <property type="entry name" value="CYTOCHROME_P450"/>
    <property type="match status" value="1"/>
</dbReference>
<keyword evidence="5 6" id="KW-0349">Heme</keyword>
<dbReference type="InterPro" id="IPR036396">
    <property type="entry name" value="Cyt_P450_sf"/>
</dbReference>
<sequence length="478" mass="54380">MTFLYFLAPIVALVAYIGYNVITDPLKGIPGPLLARWSRLWLVWHSRKGDMPTVMIDLHRKYGPLVRTAPDEVSISDLAAVKTIYTPGTRFKKSEFYRPFNNDREFDLFGGRDERLHAQQRRLVARAYTMDSVRDNEDGVDSIIRIFLKCIDNHAGKKMDMANWLQLFAFDVIGEVTFSKKFGFLEAGKDNGSFAHINAALKSASWIGMVPQLYAINKLIQPYVGVLVDSDRSFGPMMNYAMSAIRDSQGEKNILGKLRAVHKEKPNEFTFPNMANMAVSNLFAGSDTTAISLRAIFYHLLTNPEHLQKLLHEIDTFAAAGKLSDPVQYSEAEKMPYLQAVIYEGIRLHPAVGMNLPRTVPEGGMALAGVFFPENYTVGANPWVMHRDKEVYGDDVDAFRPERWLGEGSSDMLRYYMAFGMGARGCIGRNIAWLEISKLVPTLLRRYEMEIVDTKWEYDCHFFVVQRELNMKLTPRVR</sequence>
<dbReference type="InterPro" id="IPR017972">
    <property type="entry name" value="Cyt_P450_CS"/>
</dbReference>
<evidence type="ECO:0000256" key="4">
    <source>
        <dbReference type="ARBA" id="ARBA00023004"/>
    </source>
</evidence>
<comment type="similarity">
    <text evidence="2 6">Belongs to the cytochrome P450 family.</text>
</comment>
<keyword evidence="3 5" id="KW-0479">Metal-binding</keyword>
<evidence type="ECO:0000256" key="5">
    <source>
        <dbReference type="PIRSR" id="PIRSR602401-1"/>
    </source>
</evidence>
<dbReference type="OrthoDB" id="3934656at2759"/>
<keyword evidence="8" id="KW-1185">Reference proteome</keyword>
<dbReference type="FunFam" id="1.10.630.10:FF:000050">
    <property type="entry name" value="Cytochrome P450 monooxygenase"/>
    <property type="match status" value="1"/>
</dbReference>
<accession>A0A6A7BX13</accession>
<keyword evidence="6" id="KW-0503">Monooxygenase</keyword>
<dbReference type="Gene3D" id="1.10.630.10">
    <property type="entry name" value="Cytochrome P450"/>
    <property type="match status" value="1"/>
</dbReference>
<dbReference type="GO" id="GO:0016705">
    <property type="term" value="F:oxidoreductase activity, acting on paired donors, with incorporation or reduction of molecular oxygen"/>
    <property type="evidence" value="ECO:0007669"/>
    <property type="project" value="InterPro"/>
</dbReference>
<dbReference type="InterPro" id="IPR050121">
    <property type="entry name" value="Cytochrome_P450_monoxygenase"/>
</dbReference>
<reference evidence="7" key="1">
    <citation type="journal article" date="2020" name="Stud. Mycol.">
        <title>101 Dothideomycetes genomes: a test case for predicting lifestyles and emergence of pathogens.</title>
        <authorList>
            <person name="Haridas S."/>
            <person name="Albert R."/>
            <person name="Binder M."/>
            <person name="Bloem J."/>
            <person name="Labutti K."/>
            <person name="Salamov A."/>
            <person name="Andreopoulos B."/>
            <person name="Baker S."/>
            <person name="Barry K."/>
            <person name="Bills G."/>
            <person name="Bluhm B."/>
            <person name="Cannon C."/>
            <person name="Castanera R."/>
            <person name="Culley D."/>
            <person name="Daum C."/>
            <person name="Ezra D."/>
            <person name="Gonzalez J."/>
            <person name="Henrissat B."/>
            <person name="Kuo A."/>
            <person name="Liang C."/>
            <person name="Lipzen A."/>
            <person name="Lutzoni F."/>
            <person name="Magnuson J."/>
            <person name="Mondo S."/>
            <person name="Nolan M."/>
            <person name="Ohm R."/>
            <person name="Pangilinan J."/>
            <person name="Park H.-J."/>
            <person name="Ramirez L."/>
            <person name="Alfaro M."/>
            <person name="Sun H."/>
            <person name="Tritt A."/>
            <person name="Yoshinaga Y."/>
            <person name="Zwiers L.-H."/>
            <person name="Turgeon B."/>
            <person name="Goodwin S."/>
            <person name="Spatafora J."/>
            <person name="Crous P."/>
            <person name="Grigoriev I."/>
        </authorList>
    </citation>
    <scope>NUCLEOTIDE SEQUENCE</scope>
    <source>
        <strain evidence="7">CBS 480.64</strain>
    </source>
</reference>